<feature type="region of interest" description="Disordered" evidence="1">
    <location>
        <begin position="212"/>
        <end position="251"/>
    </location>
</feature>
<gene>
    <name evidence="3 4 5" type="primary">LOC101857133</name>
</gene>
<evidence type="ECO:0000313" key="3">
    <source>
        <dbReference type="RefSeq" id="XP_005105937.1"/>
    </source>
</evidence>
<sequence length="536" mass="61905">MPQPPAATSGDTDMTQSLAAQAKPSGHLSQPRPFATPSQHRAPPPLSATPSRSSPSKALLLHDNTSHARLTRGKSRCRTNVFKQVSRLKGPLVCVFLLVLLMLLPHVHAKPWLEETPHDVTFNVPMCRPLSQADLQRMMGPAWDESRMAPDMATAKRTFAPESGGAESSINGYQGDDPRASGLTEREDLVAEEKMWGSSELWVNEREEDIYTEGGVLDGIDDNDDEDGDEGGEEEEEEVEEEEEEVIVERRTWMPRRGTRRHHSSFRDRRRFRYPKFGSDSVESNEEEEEKKRTVLSSPYGFMRRRRRSANSSPSSRRERKKSRSRDDKNHLNDDSYDDMADDNAYSDTEADDNNPTSNDEASKDNILPLRLILSGKNKKLRRQLKKKFRQKAKKLRKKDPPWECKMRHKMLFMKPGVFPRVLRQGECASNKCFYRLYNCEPSKYAITLLQRDPDHCNPIPSIGNSTVYEERWNLAKYHVTVGCNCASLVWWWGWWWWGWRTEVQKQAERLNIMATHRREKRLVGVNSKILVVFRY</sequence>
<feature type="compositionally biased region" description="Acidic residues" evidence="1">
    <location>
        <begin position="219"/>
        <end position="246"/>
    </location>
</feature>
<dbReference type="Proteomes" id="UP000694888">
    <property type="component" value="Unplaced"/>
</dbReference>
<dbReference type="InterPro" id="IPR029034">
    <property type="entry name" value="Cystine-knot_cytokine"/>
</dbReference>
<evidence type="ECO:0000313" key="2">
    <source>
        <dbReference type="Proteomes" id="UP000694888"/>
    </source>
</evidence>
<accession>A0ABM0K0K9</accession>
<protein>
    <submittedName>
        <fullName evidence="3 4">Uncharacterized protein LOC101857133</fullName>
    </submittedName>
</protein>
<feature type="compositionally biased region" description="Basic and acidic residues" evidence="1">
    <location>
        <begin position="325"/>
        <end position="334"/>
    </location>
</feature>
<dbReference type="RefSeq" id="XP_005105937.1">
    <property type="nucleotide sequence ID" value="XM_005105880.3"/>
</dbReference>
<evidence type="ECO:0000313" key="4">
    <source>
        <dbReference type="RefSeq" id="XP_012942190.1"/>
    </source>
</evidence>
<feature type="compositionally biased region" description="Polar residues" evidence="1">
    <location>
        <begin position="9"/>
        <end position="19"/>
    </location>
</feature>
<dbReference type="RefSeq" id="XP_012942190.1">
    <property type="nucleotide sequence ID" value="XM_013086736.2"/>
</dbReference>
<evidence type="ECO:0000313" key="5">
    <source>
        <dbReference type="RefSeq" id="XP_012942191.1"/>
    </source>
</evidence>
<proteinExistence type="predicted"/>
<dbReference type="SUPFAM" id="SSF57501">
    <property type="entry name" value="Cystine-knot cytokines"/>
    <property type="match status" value="1"/>
</dbReference>
<dbReference type="InterPro" id="IPR052876">
    <property type="entry name" value="Insect_Hormone_Regulators"/>
</dbReference>
<dbReference type="Gene3D" id="2.10.90.10">
    <property type="entry name" value="Cystine-knot cytokines"/>
    <property type="match status" value="1"/>
</dbReference>
<feature type="region of interest" description="Disordered" evidence="1">
    <location>
        <begin position="277"/>
        <end position="364"/>
    </location>
</feature>
<reference evidence="3 4" key="1">
    <citation type="submission" date="2025-05" db="UniProtKB">
        <authorList>
            <consortium name="RefSeq"/>
        </authorList>
    </citation>
    <scope>IDENTIFICATION</scope>
</reference>
<feature type="region of interest" description="Disordered" evidence="1">
    <location>
        <begin position="1"/>
        <end position="58"/>
    </location>
</feature>
<organism evidence="2 3">
    <name type="scientific">Aplysia californica</name>
    <name type="common">California sea hare</name>
    <dbReference type="NCBI Taxonomy" id="6500"/>
    <lineage>
        <taxon>Eukaryota</taxon>
        <taxon>Metazoa</taxon>
        <taxon>Spiralia</taxon>
        <taxon>Lophotrochozoa</taxon>
        <taxon>Mollusca</taxon>
        <taxon>Gastropoda</taxon>
        <taxon>Heterobranchia</taxon>
        <taxon>Euthyneura</taxon>
        <taxon>Tectipleura</taxon>
        <taxon>Aplysiida</taxon>
        <taxon>Aplysioidea</taxon>
        <taxon>Aplysiidae</taxon>
        <taxon>Aplysia</taxon>
    </lineage>
</organism>
<dbReference type="PANTHER" id="PTHR39940">
    <property type="entry name" value="PROTHORACICOTROPIC HORMONE, ISOFORM F"/>
    <property type="match status" value="1"/>
</dbReference>
<feature type="region of interest" description="Disordered" evidence="1">
    <location>
        <begin position="160"/>
        <end position="181"/>
    </location>
</feature>
<name>A0ABM0K0K9_APLCA</name>
<evidence type="ECO:0000256" key="1">
    <source>
        <dbReference type="SAM" id="MobiDB-lite"/>
    </source>
</evidence>
<dbReference type="RefSeq" id="XP_012942191.1">
    <property type="nucleotide sequence ID" value="XM_013086737.2"/>
</dbReference>
<dbReference type="PANTHER" id="PTHR39940:SF1">
    <property type="entry name" value="PROTHORACICOTROPIC HORMONE, ISOFORM F"/>
    <property type="match status" value="1"/>
</dbReference>
<dbReference type="GeneID" id="101857133"/>
<keyword evidence="2" id="KW-1185">Reference proteome</keyword>